<sequence length="247" mass="27852">MTEVPSDATCPNCGAPRLDRFCQVCGQDNVYARLRARQIVGDLLGGMFGWESRVALTVRGLLRDPGGLVLDFLRGRRVRYVRPARFALMCLALWLVLGRLLDFDPMESSGITIGATNEVAVELRAFLTRHLDLFLYLSLPLRALILKQMFRRQGLDLAEELVLVLYLEGLKFLIAVATFPLVLMGVEGMLPLQRLVALVWFIWAVRRVHAVGWWTAIWRGTLVAFLHAVGTFVLMTAVALPWVLFTR</sequence>
<dbReference type="InterPro" id="IPR022134">
    <property type="entry name" value="DUF3667"/>
</dbReference>
<protein>
    <recommendedName>
        <fullName evidence="4">DUF3667 domain-containing protein</fullName>
    </recommendedName>
</protein>
<dbReference type="Pfam" id="PF12412">
    <property type="entry name" value="DUF3667"/>
    <property type="match status" value="1"/>
</dbReference>
<evidence type="ECO:0000313" key="3">
    <source>
        <dbReference type="Proteomes" id="UP000316921"/>
    </source>
</evidence>
<evidence type="ECO:0000313" key="2">
    <source>
        <dbReference type="EMBL" id="QDU67210.1"/>
    </source>
</evidence>
<feature type="transmembrane region" description="Helical" evidence="1">
    <location>
        <begin position="162"/>
        <end position="183"/>
    </location>
</feature>
<feature type="transmembrane region" description="Helical" evidence="1">
    <location>
        <begin position="84"/>
        <end position="101"/>
    </location>
</feature>
<dbReference type="KEGG" id="pbap:Pla133_22880"/>
<evidence type="ECO:0008006" key="4">
    <source>
        <dbReference type="Google" id="ProtNLM"/>
    </source>
</evidence>
<keyword evidence="1" id="KW-1133">Transmembrane helix</keyword>
<keyword evidence="1" id="KW-0472">Membrane</keyword>
<dbReference type="AlphaFoldDB" id="A0A518BJQ3"/>
<evidence type="ECO:0000256" key="1">
    <source>
        <dbReference type="SAM" id="Phobius"/>
    </source>
</evidence>
<dbReference type="EMBL" id="CP036287">
    <property type="protein sequence ID" value="QDU67210.1"/>
    <property type="molecule type" value="Genomic_DNA"/>
</dbReference>
<dbReference type="Proteomes" id="UP000316921">
    <property type="component" value="Chromosome"/>
</dbReference>
<name>A0A518BJQ3_9BACT</name>
<reference evidence="2 3" key="1">
    <citation type="submission" date="2019-02" db="EMBL/GenBank/DDBJ databases">
        <title>Deep-cultivation of Planctomycetes and their phenomic and genomic characterization uncovers novel biology.</title>
        <authorList>
            <person name="Wiegand S."/>
            <person name="Jogler M."/>
            <person name="Boedeker C."/>
            <person name="Pinto D."/>
            <person name="Vollmers J."/>
            <person name="Rivas-Marin E."/>
            <person name="Kohn T."/>
            <person name="Peeters S.H."/>
            <person name="Heuer A."/>
            <person name="Rast P."/>
            <person name="Oberbeckmann S."/>
            <person name="Bunk B."/>
            <person name="Jeske O."/>
            <person name="Meyerdierks A."/>
            <person name="Storesund J.E."/>
            <person name="Kallscheuer N."/>
            <person name="Luecker S."/>
            <person name="Lage O.M."/>
            <person name="Pohl T."/>
            <person name="Merkel B.J."/>
            <person name="Hornburger P."/>
            <person name="Mueller R.-W."/>
            <person name="Bruemmer F."/>
            <person name="Labrenz M."/>
            <person name="Spormann A.M."/>
            <person name="Op den Camp H."/>
            <person name="Overmann J."/>
            <person name="Amann R."/>
            <person name="Jetten M.S.M."/>
            <person name="Mascher T."/>
            <person name="Medema M.H."/>
            <person name="Devos D.P."/>
            <person name="Kaster A.-K."/>
            <person name="Ovreas L."/>
            <person name="Rohde M."/>
            <person name="Galperin M.Y."/>
            <person name="Jogler C."/>
        </authorList>
    </citation>
    <scope>NUCLEOTIDE SEQUENCE [LARGE SCALE GENOMIC DNA]</scope>
    <source>
        <strain evidence="2 3">Pla133</strain>
    </source>
</reference>
<keyword evidence="3" id="KW-1185">Reference proteome</keyword>
<accession>A0A518BJQ3</accession>
<organism evidence="2 3">
    <name type="scientific">Engelhardtia mirabilis</name>
    <dbReference type="NCBI Taxonomy" id="2528011"/>
    <lineage>
        <taxon>Bacteria</taxon>
        <taxon>Pseudomonadati</taxon>
        <taxon>Planctomycetota</taxon>
        <taxon>Planctomycetia</taxon>
        <taxon>Planctomycetia incertae sedis</taxon>
        <taxon>Engelhardtia</taxon>
    </lineage>
</organism>
<keyword evidence="1" id="KW-0812">Transmembrane</keyword>
<dbReference type="RefSeq" id="WP_145065182.1">
    <property type="nucleotide sequence ID" value="NZ_CP036287.1"/>
</dbReference>
<proteinExistence type="predicted"/>
<gene>
    <name evidence="2" type="ORF">Pla133_22880</name>
</gene>
<feature type="transmembrane region" description="Helical" evidence="1">
    <location>
        <begin position="222"/>
        <end position="245"/>
    </location>
</feature>
<feature type="transmembrane region" description="Helical" evidence="1">
    <location>
        <begin position="195"/>
        <end position="215"/>
    </location>
</feature>